<accession>A0A974VYC6</accession>
<sequence>MTETSSPRSVADARELLELTELTDIVFFETGARRKPDVEETPLSIQIALRREELLLEVRCRATVSGSGGEYLADASAVFTLREPIEVSDAIITEFVERVGVMSVYPYLRESITQSGAKLGLDRPVLKLLRPGDIHITVDDSDDKDSTETT</sequence>
<evidence type="ECO:0000313" key="2">
    <source>
        <dbReference type="Proteomes" id="UP000662986"/>
    </source>
</evidence>
<geneLocation type="plasmid" evidence="1 2">
    <name>unnamed2</name>
</geneLocation>
<organism evidence="1 2">
    <name type="scientific">Rhodococcus pseudokoreensis</name>
    <dbReference type="NCBI Taxonomy" id="2811421"/>
    <lineage>
        <taxon>Bacteria</taxon>
        <taxon>Bacillati</taxon>
        <taxon>Actinomycetota</taxon>
        <taxon>Actinomycetes</taxon>
        <taxon>Mycobacteriales</taxon>
        <taxon>Nocardiaceae</taxon>
        <taxon>Rhodococcus</taxon>
    </lineage>
</organism>
<keyword evidence="2" id="KW-1185">Reference proteome</keyword>
<protein>
    <recommendedName>
        <fullName evidence="3">Preprotein translocase subunit SecB</fullName>
    </recommendedName>
</protein>
<reference evidence="1 2" key="1">
    <citation type="journal article" date="2021" name="Microbiol. Resour. Announc.">
        <title>Complete Genome Sequences of Two Rhodococcus sp. Strains with Large and Linear Chromosomes, Isolated from Apple Rhizosphere.</title>
        <authorList>
            <person name="Benning S."/>
            <person name="Brugnone N."/>
            <person name="Siani R."/>
            <person name="Kublik S."/>
            <person name="Schloter M."/>
            <person name="Rad V."/>
        </authorList>
    </citation>
    <scope>NUCLEOTIDE SEQUENCE [LARGE SCALE GENOMIC DNA]</scope>
    <source>
        <strain evidence="1 2">R79</strain>
    </source>
</reference>
<dbReference type="Proteomes" id="UP000662986">
    <property type="component" value="Plasmid unnamed2"/>
</dbReference>
<evidence type="ECO:0008006" key="3">
    <source>
        <dbReference type="Google" id="ProtNLM"/>
    </source>
</evidence>
<reference evidence="1 2" key="2">
    <citation type="journal article" date="2022" name="Arch. Microbiol.">
        <title>Rhodococcus pseudokoreensis sp. nov. isolated from the rhizosphere of young M26 apple rootstocks.</title>
        <authorList>
            <person name="Kampfer P."/>
            <person name="Glaeser S.P."/>
            <person name="Blom J."/>
            <person name="Wolf J."/>
            <person name="Benning S."/>
            <person name="Schloter M."/>
            <person name="Neumann-Schaal M."/>
        </authorList>
    </citation>
    <scope>NUCLEOTIDE SEQUENCE [LARGE SCALE GENOMIC DNA]</scope>
    <source>
        <strain evidence="1 2">R79</strain>
    </source>
</reference>
<proteinExistence type="predicted"/>
<gene>
    <name evidence="1" type="ORF">JWS13_04440</name>
</gene>
<evidence type="ECO:0000313" key="1">
    <source>
        <dbReference type="EMBL" id="QSE87870.1"/>
    </source>
</evidence>
<keyword evidence="1" id="KW-0614">Plasmid</keyword>
<dbReference type="EMBL" id="CP070617">
    <property type="protein sequence ID" value="QSE87870.1"/>
    <property type="molecule type" value="Genomic_DNA"/>
</dbReference>
<name>A0A974VYC6_9NOCA</name>